<dbReference type="Pfam" id="PF17933">
    <property type="entry name" value="TetR_C_25"/>
    <property type="match status" value="1"/>
</dbReference>
<sequence length="225" mass="23209">MRSAPEARDPDRTARATIRDTALALFADKGPDAVTVREIAAAAGVSPALVLHHFGSKDGLRAVVDDHAAGAFDAMLARLEGGDLAEVLGGGEPASLAEAFAAEFRAGSPLVLYLRRLLLSGDPAGTALVRRWHTLTLGLVERLEEAGVGRPSRDREARAALLLAGDLAVVLLAPHLGAVLGENPLTPAGMARWTAEATDVYLHGAFLAPPEATDPPTAGPGGDPT</sequence>
<dbReference type="PROSITE" id="PS50977">
    <property type="entry name" value="HTH_TETR_2"/>
    <property type="match status" value="1"/>
</dbReference>
<evidence type="ECO:0000256" key="1">
    <source>
        <dbReference type="ARBA" id="ARBA00023015"/>
    </source>
</evidence>
<keyword evidence="1" id="KW-0805">Transcription regulation</keyword>
<evidence type="ECO:0000256" key="4">
    <source>
        <dbReference type="PROSITE-ProRule" id="PRU00335"/>
    </source>
</evidence>
<dbReference type="PANTHER" id="PTHR30055">
    <property type="entry name" value="HTH-TYPE TRANSCRIPTIONAL REGULATOR RUTR"/>
    <property type="match status" value="1"/>
</dbReference>
<accession>A0ABS2CKF2</accession>
<name>A0ABS2CKF2_9MICO</name>
<reference evidence="6" key="1">
    <citation type="submission" date="2021-02" db="EMBL/GenBank/DDBJ databases">
        <title>Phycicoccus sp. MQZ13P-5T, whole genome shotgun sequence.</title>
        <authorList>
            <person name="Tuo L."/>
        </authorList>
    </citation>
    <scope>NUCLEOTIDE SEQUENCE</scope>
    <source>
        <strain evidence="6">MQZ13P-5</strain>
    </source>
</reference>
<dbReference type="InterPro" id="IPR001647">
    <property type="entry name" value="HTH_TetR"/>
</dbReference>
<keyword evidence="2 4" id="KW-0238">DNA-binding</keyword>
<feature type="DNA-binding region" description="H-T-H motif" evidence="4">
    <location>
        <begin position="35"/>
        <end position="54"/>
    </location>
</feature>
<dbReference type="Proteomes" id="UP001430172">
    <property type="component" value="Unassembled WGS sequence"/>
</dbReference>
<dbReference type="InterPro" id="IPR041484">
    <property type="entry name" value="TetR_C_25"/>
</dbReference>
<feature type="domain" description="HTH tetR-type" evidence="5">
    <location>
        <begin position="12"/>
        <end position="72"/>
    </location>
</feature>
<protein>
    <submittedName>
        <fullName evidence="6">Helix-turn-helix transcriptional regulator</fullName>
    </submittedName>
</protein>
<dbReference type="PRINTS" id="PR00455">
    <property type="entry name" value="HTHTETR"/>
</dbReference>
<dbReference type="InterPro" id="IPR050109">
    <property type="entry name" value="HTH-type_TetR-like_transc_reg"/>
</dbReference>
<evidence type="ECO:0000313" key="7">
    <source>
        <dbReference type="Proteomes" id="UP001430172"/>
    </source>
</evidence>
<comment type="caution">
    <text evidence="6">The sequence shown here is derived from an EMBL/GenBank/DDBJ whole genome shotgun (WGS) entry which is preliminary data.</text>
</comment>
<dbReference type="Gene3D" id="1.10.357.10">
    <property type="entry name" value="Tetracycline Repressor, domain 2"/>
    <property type="match status" value="1"/>
</dbReference>
<proteinExistence type="predicted"/>
<keyword evidence="7" id="KW-1185">Reference proteome</keyword>
<dbReference type="InterPro" id="IPR009057">
    <property type="entry name" value="Homeodomain-like_sf"/>
</dbReference>
<dbReference type="EMBL" id="JAFDVD010000008">
    <property type="protein sequence ID" value="MBM6400290.1"/>
    <property type="molecule type" value="Genomic_DNA"/>
</dbReference>
<organism evidence="6 7">
    <name type="scientific">Phycicoccus sonneratiae</name>
    <dbReference type="NCBI Taxonomy" id="2807628"/>
    <lineage>
        <taxon>Bacteria</taxon>
        <taxon>Bacillati</taxon>
        <taxon>Actinomycetota</taxon>
        <taxon>Actinomycetes</taxon>
        <taxon>Micrococcales</taxon>
        <taxon>Intrasporangiaceae</taxon>
        <taxon>Phycicoccus</taxon>
    </lineage>
</organism>
<evidence type="ECO:0000256" key="3">
    <source>
        <dbReference type="ARBA" id="ARBA00023163"/>
    </source>
</evidence>
<keyword evidence="3" id="KW-0804">Transcription</keyword>
<gene>
    <name evidence="6" type="ORF">JQN70_07835</name>
</gene>
<evidence type="ECO:0000256" key="2">
    <source>
        <dbReference type="ARBA" id="ARBA00023125"/>
    </source>
</evidence>
<dbReference type="PANTHER" id="PTHR30055:SF234">
    <property type="entry name" value="HTH-TYPE TRANSCRIPTIONAL REGULATOR BETI"/>
    <property type="match status" value="1"/>
</dbReference>
<evidence type="ECO:0000259" key="5">
    <source>
        <dbReference type="PROSITE" id="PS50977"/>
    </source>
</evidence>
<dbReference type="RefSeq" id="WP_204130767.1">
    <property type="nucleotide sequence ID" value="NZ_JAFDVD010000008.1"/>
</dbReference>
<evidence type="ECO:0000313" key="6">
    <source>
        <dbReference type="EMBL" id="MBM6400290.1"/>
    </source>
</evidence>
<dbReference type="SUPFAM" id="SSF46689">
    <property type="entry name" value="Homeodomain-like"/>
    <property type="match status" value="1"/>
</dbReference>
<dbReference type="Pfam" id="PF00440">
    <property type="entry name" value="TetR_N"/>
    <property type="match status" value="1"/>
</dbReference>